<evidence type="ECO:0000313" key="1">
    <source>
        <dbReference type="EMBL" id="KAJ7378255.1"/>
    </source>
</evidence>
<protein>
    <submittedName>
        <fullName evidence="1">Uncharacterized protein</fullName>
    </submittedName>
</protein>
<dbReference type="EMBL" id="MU826368">
    <property type="protein sequence ID" value="KAJ7378255.1"/>
    <property type="molecule type" value="Genomic_DNA"/>
</dbReference>
<evidence type="ECO:0000313" key="2">
    <source>
        <dbReference type="Proteomes" id="UP001163046"/>
    </source>
</evidence>
<gene>
    <name evidence="1" type="ORF">OS493_024204</name>
</gene>
<organism evidence="1 2">
    <name type="scientific">Desmophyllum pertusum</name>
    <dbReference type="NCBI Taxonomy" id="174260"/>
    <lineage>
        <taxon>Eukaryota</taxon>
        <taxon>Metazoa</taxon>
        <taxon>Cnidaria</taxon>
        <taxon>Anthozoa</taxon>
        <taxon>Hexacorallia</taxon>
        <taxon>Scleractinia</taxon>
        <taxon>Caryophylliina</taxon>
        <taxon>Caryophylliidae</taxon>
        <taxon>Desmophyllum</taxon>
    </lineage>
</organism>
<reference evidence="1" key="1">
    <citation type="submission" date="2023-01" db="EMBL/GenBank/DDBJ databases">
        <title>Genome assembly of the deep-sea coral Lophelia pertusa.</title>
        <authorList>
            <person name="Herrera S."/>
            <person name="Cordes E."/>
        </authorList>
    </citation>
    <scope>NUCLEOTIDE SEQUENCE</scope>
    <source>
        <strain evidence="1">USNM1676648</strain>
        <tissue evidence="1">Polyp</tissue>
    </source>
</reference>
<keyword evidence="2" id="KW-1185">Reference proteome</keyword>
<proteinExistence type="predicted"/>
<dbReference type="Proteomes" id="UP001163046">
    <property type="component" value="Unassembled WGS sequence"/>
</dbReference>
<sequence length="106" mass="12018">MSSGSRFAAACCLKYVQQCIGNALRSRPHSTLWVRNTPPTGRIGYHFDTPQRDEFEPMIENIVLTESNENVEGTKPSFRKAILSYSKLPLKLKSQNSLPYIRQFPG</sequence>
<dbReference type="AlphaFoldDB" id="A0A9X0CWM2"/>
<accession>A0A9X0CWM2</accession>
<name>A0A9X0CWM2_9CNID</name>
<comment type="caution">
    <text evidence="1">The sequence shown here is derived from an EMBL/GenBank/DDBJ whole genome shotgun (WGS) entry which is preliminary data.</text>
</comment>